<dbReference type="InterPro" id="IPR005174">
    <property type="entry name" value="KIB1-4_b-propeller"/>
</dbReference>
<dbReference type="OrthoDB" id="587756at2759"/>
<comment type="caution">
    <text evidence="2">The sequence shown here is derived from an EMBL/GenBank/DDBJ whole genome shotgun (WGS) entry which is preliminary data.</text>
</comment>
<sequence>MVFRMAQLQMPDASHMLYTWRTVPALNGRMLFVGLGCSRSYVVADFPGFQEGIYFLDDKDTYNPGRMNQNEACTCATTGSGRGCLRSSTAASCHIREHRTSLLQFGFSLEKLRWQVLGNLAPYMFTVIDLVCEKFRIQKAVFGFL</sequence>
<dbReference type="STRING" id="4540.A0A3L6R5V5"/>
<accession>A0A3L6R5V5</accession>
<keyword evidence="3" id="KW-1185">Reference proteome</keyword>
<evidence type="ECO:0000259" key="1">
    <source>
        <dbReference type="Pfam" id="PF03478"/>
    </source>
</evidence>
<feature type="domain" description="KIB1-4 beta-propeller" evidence="1">
    <location>
        <begin position="12"/>
        <end position="63"/>
    </location>
</feature>
<dbReference type="Pfam" id="PF03478">
    <property type="entry name" value="Beta-prop_KIB1-4"/>
    <property type="match status" value="1"/>
</dbReference>
<protein>
    <recommendedName>
        <fullName evidence="1">KIB1-4 beta-propeller domain-containing protein</fullName>
    </recommendedName>
</protein>
<evidence type="ECO:0000313" key="3">
    <source>
        <dbReference type="Proteomes" id="UP000275267"/>
    </source>
</evidence>
<proteinExistence type="predicted"/>
<dbReference type="EMBL" id="PQIB02000009">
    <property type="protein sequence ID" value="RLM98032.1"/>
    <property type="molecule type" value="Genomic_DNA"/>
</dbReference>
<dbReference type="Proteomes" id="UP000275267">
    <property type="component" value="Unassembled WGS sequence"/>
</dbReference>
<name>A0A3L6R5V5_PANMI</name>
<gene>
    <name evidence="2" type="ORF">C2845_PM06G22710</name>
</gene>
<dbReference type="AlphaFoldDB" id="A0A3L6R5V5"/>
<reference evidence="3" key="1">
    <citation type="journal article" date="2019" name="Nat. Commun.">
        <title>The genome of broomcorn millet.</title>
        <authorList>
            <person name="Zou C."/>
            <person name="Miki D."/>
            <person name="Li D."/>
            <person name="Tang Q."/>
            <person name="Xiao L."/>
            <person name="Rajput S."/>
            <person name="Deng P."/>
            <person name="Jia W."/>
            <person name="Huang R."/>
            <person name="Zhang M."/>
            <person name="Sun Y."/>
            <person name="Hu J."/>
            <person name="Fu X."/>
            <person name="Schnable P.S."/>
            <person name="Li F."/>
            <person name="Zhang H."/>
            <person name="Feng B."/>
            <person name="Zhu X."/>
            <person name="Liu R."/>
            <person name="Schnable J.C."/>
            <person name="Zhu J.-K."/>
            <person name="Zhang H."/>
        </authorList>
    </citation>
    <scope>NUCLEOTIDE SEQUENCE [LARGE SCALE GENOMIC DNA]</scope>
</reference>
<organism evidence="2 3">
    <name type="scientific">Panicum miliaceum</name>
    <name type="common">Proso millet</name>
    <name type="synonym">Broomcorn millet</name>
    <dbReference type="NCBI Taxonomy" id="4540"/>
    <lineage>
        <taxon>Eukaryota</taxon>
        <taxon>Viridiplantae</taxon>
        <taxon>Streptophyta</taxon>
        <taxon>Embryophyta</taxon>
        <taxon>Tracheophyta</taxon>
        <taxon>Spermatophyta</taxon>
        <taxon>Magnoliopsida</taxon>
        <taxon>Liliopsida</taxon>
        <taxon>Poales</taxon>
        <taxon>Poaceae</taxon>
        <taxon>PACMAD clade</taxon>
        <taxon>Panicoideae</taxon>
        <taxon>Panicodae</taxon>
        <taxon>Paniceae</taxon>
        <taxon>Panicinae</taxon>
        <taxon>Panicum</taxon>
        <taxon>Panicum sect. Panicum</taxon>
    </lineage>
</organism>
<evidence type="ECO:0000313" key="2">
    <source>
        <dbReference type="EMBL" id="RLM98032.1"/>
    </source>
</evidence>